<dbReference type="GO" id="GO:0005829">
    <property type="term" value="C:cytosol"/>
    <property type="evidence" value="ECO:0007669"/>
    <property type="project" value="TreeGrafter"/>
</dbReference>
<dbReference type="GO" id="GO:0000156">
    <property type="term" value="F:phosphorelay response regulator activity"/>
    <property type="evidence" value="ECO:0007669"/>
    <property type="project" value="TreeGrafter"/>
</dbReference>
<dbReference type="GO" id="GO:0000976">
    <property type="term" value="F:transcription cis-regulatory region binding"/>
    <property type="evidence" value="ECO:0007669"/>
    <property type="project" value="TreeGrafter"/>
</dbReference>
<dbReference type="PROSITE" id="PS51755">
    <property type="entry name" value="OMPR_PHOB"/>
    <property type="match status" value="1"/>
</dbReference>
<evidence type="ECO:0000313" key="8">
    <source>
        <dbReference type="EMBL" id="NMP30293.1"/>
    </source>
</evidence>
<dbReference type="CDD" id="cd17574">
    <property type="entry name" value="REC_OmpR"/>
    <property type="match status" value="1"/>
</dbReference>
<name>A0A7Y0L9V9_9GAMM</name>
<feature type="domain" description="OmpR/PhoB-type" evidence="7">
    <location>
        <begin position="141"/>
        <end position="240"/>
    </location>
</feature>
<dbReference type="InterPro" id="IPR036388">
    <property type="entry name" value="WH-like_DNA-bd_sf"/>
</dbReference>
<keyword evidence="1" id="KW-0805">Transcription regulation</keyword>
<sequence length="251" mass="28576">MFSSSQTQSLIEGNSIALIIEDDRMVSTLLKSFLEKSGFIVYQVHQGESAEEAVKSHQPDVVILDIGLPDVDGYEVCQRLRRSFNGPIMMLTAKDEEQDEIQAFYSGADDYLIKPVSPAILKVRAESLIRRSKERIECRYNKAKQVGNLKLDTGAHKCFVDQQSLKLSSFEFKLLRLLVENVGNVLSRDRIYKVLLKRDYNGTERTVDVRMAKLREKLGYCGLKQAQIETVWGQGYVLNEVNQLKESNYAN</sequence>
<evidence type="ECO:0000256" key="3">
    <source>
        <dbReference type="ARBA" id="ARBA00023163"/>
    </source>
</evidence>
<dbReference type="PANTHER" id="PTHR48111">
    <property type="entry name" value="REGULATOR OF RPOS"/>
    <property type="match status" value="1"/>
</dbReference>
<comment type="caution">
    <text evidence="8">The sequence shown here is derived from an EMBL/GenBank/DDBJ whole genome shotgun (WGS) entry which is preliminary data.</text>
</comment>
<dbReference type="SMART" id="SM00862">
    <property type="entry name" value="Trans_reg_C"/>
    <property type="match status" value="1"/>
</dbReference>
<evidence type="ECO:0000256" key="5">
    <source>
        <dbReference type="PROSITE-ProRule" id="PRU01091"/>
    </source>
</evidence>
<evidence type="ECO:0000313" key="9">
    <source>
        <dbReference type="Proteomes" id="UP000568664"/>
    </source>
</evidence>
<dbReference type="EMBL" id="JABBXH010000001">
    <property type="protein sequence ID" value="NMP30293.1"/>
    <property type="molecule type" value="Genomic_DNA"/>
</dbReference>
<keyword evidence="4" id="KW-0597">Phosphoprotein</keyword>
<evidence type="ECO:0000259" key="7">
    <source>
        <dbReference type="PROSITE" id="PS51755"/>
    </source>
</evidence>
<evidence type="ECO:0000256" key="2">
    <source>
        <dbReference type="ARBA" id="ARBA00023125"/>
    </source>
</evidence>
<dbReference type="SUPFAM" id="SSF52172">
    <property type="entry name" value="CheY-like"/>
    <property type="match status" value="1"/>
</dbReference>
<dbReference type="Gene3D" id="1.10.10.10">
    <property type="entry name" value="Winged helix-like DNA-binding domain superfamily/Winged helix DNA-binding domain"/>
    <property type="match status" value="1"/>
</dbReference>
<dbReference type="PANTHER" id="PTHR48111:SF67">
    <property type="entry name" value="TRANSCRIPTIONAL REGULATORY PROTEIN TCTD"/>
    <property type="match status" value="1"/>
</dbReference>
<feature type="modified residue" description="4-aspartylphosphate" evidence="4">
    <location>
        <position position="65"/>
    </location>
</feature>
<reference evidence="8 9" key="1">
    <citation type="submission" date="2020-04" db="EMBL/GenBank/DDBJ databases">
        <title>Thalassotalea sp. M1531, isolated from the surface of marine red alga.</title>
        <authorList>
            <person name="Pang L."/>
            <person name="Lu D.-C."/>
        </authorList>
    </citation>
    <scope>NUCLEOTIDE SEQUENCE [LARGE SCALE GENOMIC DNA]</scope>
    <source>
        <strain evidence="8 9">M1531</strain>
    </source>
</reference>
<dbReference type="InterPro" id="IPR039420">
    <property type="entry name" value="WalR-like"/>
</dbReference>
<organism evidence="8 9">
    <name type="scientific">Thalassotalea algicola</name>
    <dbReference type="NCBI Taxonomy" id="2716224"/>
    <lineage>
        <taxon>Bacteria</taxon>
        <taxon>Pseudomonadati</taxon>
        <taxon>Pseudomonadota</taxon>
        <taxon>Gammaproteobacteria</taxon>
        <taxon>Alteromonadales</taxon>
        <taxon>Colwelliaceae</taxon>
        <taxon>Thalassotalea</taxon>
    </lineage>
</organism>
<keyword evidence="9" id="KW-1185">Reference proteome</keyword>
<dbReference type="AlphaFoldDB" id="A0A7Y0L9V9"/>
<evidence type="ECO:0000256" key="4">
    <source>
        <dbReference type="PROSITE-ProRule" id="PRU00169"/>
    </source>
</evidence>
<gene>
    <name evidence="8" type="ORF">HII17_01860</name>
</gene>
<evidence type="ECO:0000259" key="6">
    <source>
        <dbReference type="PROSITE" id="PS50110"/>
    </source>
</evidence>
<dbReference type="PROSITE" id="PS50110">
    <property type="entry name" value="RESPONSE_REGULATORY"/>
    <property type="match status" value="1"/>
</dbReference>
<keyword evidence="3" id="KW-0804">Transcription</keyword>
<dbReference type="Pfam" id="PF00486">
    <property type="entry name" value="Trans_reg_C"/>
    <property type="match status" value="1"/>
</dbReference>
<evidence type="ECO:0000256" key="1">
    <source>
        <dbReference type="ARBA" id="ARBA00023015"/>
    </source>
</evidence>
<dbReference type="GO" id="GO:0006355">
    <property type="term" value="P:regulation of DNA-templated transcription"/>
    <property type="evidence" value="ECO:0007669"/>
    <property type="project" value="InterPro"/>
</dbReference>
<dbReference type="Gene3D" id="3.40.50.2300">
    <property type="match status" value="1"/>
</dbReference>
<dbReference type="InterPro" id="IPR016032">
    <property type="entry name" value="Sig_transdc_resp-reg_C-effctor"/>
</dbReference>
<dbReference type="InterPro" id="IPR001789">
    <property type="entry name" value="Sig_transdc_resp-reg_receiver"/>
</dbReference>
<dbReference type="InterPro" id="IPR001867">
    <property type="entry name" value="OmpR/PhoB-type_DNA-bd"/>
</dbReference>
<dbReference type="SUPFAM" id="SSF46894">
    <property type="entry name" value="C-terminal effector domain of the bipartite response regulators"/>
    <property type="match status" value="1"/>
</dbReference>
<dbReference type="Proteomes" id="UP000568664">
    <property type="component" value="Unassembled WGS sequence"/>
</dbReference>
<keyword evidence="2 5" id="KW-0238">DNA-binding</keyword>
<dbReference type="CDD" id="cd00383">
    <property type="entry name" value="trans_reg_C"/>
    <property type="match status" value="1"/>
</dbReference>
<protein>
    <submittedName>
        <fullName evidence="8">Response regulator transcription factor</fullName>
    </submittedName>
</protein>
<proteinExistence type="predicted"/>
<dbReference type="InterPro" id="IPR011006">
    <property type="entry name" value="CheY-like_superfamily"/>
</dbReference>
<dbReference type="SMART" id="SM00448">
    <property type="entry name" value="REC"/>
    <property type="match status" value="1"/>
</dbReference>
<feature type="domain" description="Response regulatory" evidence="6">
    <location>
        <begin position="16"/>
        <end position="129"/>
    </location>
</feature>
<accession>A0A7Y0L9V9</accession>
<feature type="DNA-binding region" description="OmpR/PhoB-type" evidence="5">
    <location>
        <begin position="141"/>
        <end position="240"/>
    </location>
</feature>
<dbReference type="GO" id="GO:0032993">
    <property type="term" value="C:protein-DNA complex"/>
    <property type="evidence" value="ECO:0007669"/>
    <property type="project" value="TreeGrafter"/>
</dbReference>
<dbReference type="RefSeq" id="WP_169073617.1">
    <property type="nucleotide sequence ID" value="NZ_JABBXH010000001.1"/>
</dbReference>
<dbReference type="Pfam" id="PF00072">
    <property type="entry name" value="Response_reg"/>
    <property type="match status" value="1"/>
</dbReference>